<keyword evidence="1" id="KW-0732">Signal</keyword>
<keyword evidence="3" id="KW-1185">Reference proteome</keyword>
<name>A0A8H7ARX5_9EURO</name>
<feature type="chain" id="PRO_5034981317" description="Extracellular membrane protein CFEM domain-containing protein" evidence="1">
    <location>
        <begin position="20"/>
        <end position="377"/>
    </location>
</feature>
<feature type="signal peptide" evidence="1">
    <location>
        <begin position="1"/>
        <end position="19"/>
    </location>
</feature>
<accession>A0A8H7ARX5</accession>
<gene>
    <name evidence="2" type="ORF">GJ744_007139</name>
</gene>
<proteinExistence type="predicted"/>
<evidence type="ECO:0000256" key="1">
    <source>
        <dbReference type="SAM" id="SignalP"/>
    </source>
</evidence>
<reference evidence="2" key="1">
    <citation type="submission" date="2020-02" db="EMBL/GenBank/DDBJ databases">
        <authorList>
            <person name="Palmer J.M."/>
        </authorList>
    </citation>
    <scope>NUCLEOTIDE SEQUENCE</scope>
    <source>
        <strain evidence="2">EPUS1.4</strain>
        <tissue evidence="2">Thallus</tissue>
    </source>
</reference>
<evidence type="ECO:0000313" key="3">
    <source>
        <dbReference type="Proteomes" id="UP000606974"/>
    </source>
</evidence>
<dbReference type="Proteomes" id="UP000606974">
    <property type="component" value="Unassembled WGS sequence"/>
</dbReference>
<comment type="caution">
    <text evidence="2">The sequence shown here is derived from an EMBL/GenBank/DDBJ whole genome shotgun (WGS) entry which is preliminary data.</text>
</comment>
<protein>
    <recommendedName>
        <fullName evidence="4">Extracellular membrane protein CFEM domain-containing protein</fullName>
    </recommendedName>
</protein>
<dbReference type="EMBL" id="JAACFV010000034">
    <property type="protein sequence ID" value="KAF7510035.1"/>
    <property type="molecule type" value="Genomic_DNA"/>
</dbReference>
<organism evidence="2 3">
    <name type="scientific">Endocarpon pusillum</name>
    <dbReference type="NCBI Taxonomy" id="364733"/>
    <lineage>
        <taxon>Eukaryota</taxon>
        <taxon>Fungi</taxon>
        <taxon>Dikarya</taxon>
        <taxon>Ascomycota</taxon>
        <taxon>Pezizomycotina</taxon>
        <taxon>Eurotiomycetes</taxon>
        <taxon>Chaetothyriomycetidae</taxon>
        <taxon>Verrucariales</taxon>
        <taxon>Verrucariaceae</taxon>
        <taxon>Endocarpon</taxon>
    </lineage>
</organism>
<sequence>MTSWVFLLLIAITWNIAKAGFVPPAEFCLPSAHLKELSGCISMTKKEDECGGKGSDDEKLDCYCTQEMLTSLYDCESDVRRCLGSHMFDSEFDNKIRQWHSVCDQRISSSSMTTPHVSTITATYDFGACNRLQLSCISADYETNKCSNEYMPTASLSYISCVCQPPVYSLFSECQYNGNISCKQTTAAESNILGYSVCSYFWSGSQTLSSIDLTSFLGITGNLGKIWMVEVEWSTRLCERSKLYLHPSLPEVKHPVETGSYAVASNLQGKTKLFCRLPDSTKWNNCKERVKITEKDERSDSEQAGHQGARTTVLHRLDQPEALELERNQMRPVQKQKGGVSDVPLAYLIRSSQGLDIGQFALKTTTSEHSEALLYTF</sequence>
<evidence type="ECO:0000313" key="2">
    <source>
        <dbReference type="EMBL" id="KAF7510035.1"/>
    </source>
</evidence>
<dbReference type="OrthoDB" id="5398531at2759"/>
<evidence type="ECO:0008006" key="4">
    <source>
        <dbReference type="Google" id="ProtNLM"/>
    </source>
</evidence>
<dbReference type="AlphaFoldDB" id="A0A8H7ARX5"/>